<protein>
    <submittedName>
        <fullName evidence="3">Uncharacterized protein</fullName>
    </submittedName>
</protein>
<feature type="region of interest" description="Disordered" evidence="1">
    <location>
        <begin position="83"/>
        <end position="121"/>
    </location>
</feature>
<evidence type="ECO:0000313" key="3">
    <source>
        <dbReference type="EMBL" id="KAK5818273.1"/>
    </source>
</evidence>
<organism evidence="3 4">
    <name type="scientific">Gossypium arboreum</name>
    <name type="common">Tree cotton</name>
    <name type="synonym">Gossypium nanking</name>
    <dbReference type="NCBI Taxonomy" id="29729"/>
    <lineage>
        <taxon>Eukaryota</taxon>
        <taxon>Viridiplantae</taxon>
        <taxon>Streptophyta</taxon>
        <taxon>Embryophyta</taxon>
        <taxon>Tracheophyta</taxon>
        <taxon>Spermatophyta</taxon>
        <taxon>Magnoliopsida</taxon>
        <taxon>eudicotyledons</taxon>
        <taxon>Gunneridae</taxon>
        <taxon>Pentapetalae</taxon>
        <taxon>rosids</taxon>
        <taxon>malvids</taxon>
        <taxon>Malvales</taxon>
        <taxon>Malvaceae</taxon>
        <taxon>Malvoideae</taxon>
        <taxon>Gossypium</taxon>
    </lineage>
</organism>
<accession>A0ABR0PAL9</accession>
<gene>
    <name evidence="3" type="ORF">PVK06_023207</name>
</gene>
<sequence>MFRLLLFYLRFLGGVCRSSFLVSRFSKRVLVSRWGEHNDKSMASDKKGSDIKSEGEKVLVLVFSHYGYGKGINLERNLISAPRVGGNSSKGQDQSEMNYDSKEGVLVGGDGKKRPKREGETFTTREELEILVVRNMIVLERNLLLSTAVKRQADRL</sequence>
<reference evidence="3 4" key="1">
    <citation type="submission" date="2023-03" db="EMBL/GenBank/DDBJ databases">
        <title>WGS of Gossypium arboreum.</title>
        <authorList>
            <person name="Yu D."/>
        </authorList>
    </citation>
    <scope>NUCLEOTIDE SEQUENCE [LARGE SCALE GENOMIC DNA]</scope>
    <source>
        <tissue evidence="3">Leaf</tissue>
    </source>
</reference>
<feature type="signal peptide" evidence="2">
    <location>
        <begin position="1"/>
        <end position="18"/>
    </location>
</feature>
<dbReference type="EMBL" id="JARKNE010000007">
    <property type="protein sequence ID" value="KAK5818273.1"/>
    <property type="molecule type" value="Genomic_DNA"/>
</dbReference>
<dbReference type="Proteomes" id="UP001358586">
    <property type="component" value="Chromosome 7"/>
</dbReference>
<evidence type="ECO:0000256" key="1">
    <source>
        <dbReference type="SAM" id="MobiDB-lite"/>
    </source>
</evidence>
<name>A0ABR0PAL9_GOSAR</name>
<proteinExistence type="predicted"/>
<comment type="caution">
    <text evidence="3">The sequence shown here is derived from an EMBL/GenBank/DDBJ whole genome shotgun (WGS) entry which is preliminary data.</text>
</comment>
<feature type="compositionally biased region" description="Polar residues" evidence="1">
    <location>
        <begin position="86"/>
        <end position="98"/>
    </location>
</feature>
<feature type="chain" id="PRO_5046380475" evidence="2">
    <location>
        <begin position="19"/>
        <end position="156"/>
    </location>
</feature>
<evidence type="ECO:0000313" key="4">
    <source>
        <dbReference type="Proteomes" id="UP001358586"/>
    </source>
</evidence>
<keyword evidence="2" id="KW-0732">Signal</keyword>
<evidence type="ECO:0000256" key="2">
    <source>
        <dbReference type="SAM" id="SignalP"/>
    </source>
</evidence>
<keyword evidence="4" id="KW-1185">Reference proteome</keyword>